<evidence type="ECO:0000256" key="1">
    <source>
        <dbReference type="SAM" id="MobiDB-lite"/>
    </source>
</evidence>
<sequence length="395" mass="43548">MLLKANKPNFRKRTSKFEKAVQKFASGREESRQDPTHMGEITPKQRFVRPCAPSTPPAELSGTSNPCPGAYFVCVTTHMCVINTGPNRIESNHPLTIRNLTGNAPRKHWVTKGRLSNPVVTGLFRRGQHSSIMNRALPLNELSQAYLENDLHRIIDLANKQSRSVGSSQDNGKAESRRTLVPRLYGQTESEAVDSPALQALVEPRQLSPLWQIFSPKASSTRMVHGGPYAPVSVGPPNKSTLNLSTISSSDEDDSHNLGYQAFSAACEKSVSAVSKRLCELCKYNHLQSVRRKLQDTFVKSTHQPIRIQIRADSCCSGLVCTEDGFSANSVIRTCHSIEYVGPRSTGCLGSSVKDYEDEGQLHFPASSATGMSPETRFASLVTSPPIVYWKRSMF</sequence>
<accession>A0A7R9G3T2</accession>
<protein>
    <submittedName>
        <fullName evidence="2">Uncharacterized protein</fullName>
    </submittedName>
</protein>
<feature type="region of interest" description="Disordered" evidence="1">
    <location>
        <begin position="24"/>
        <end position="62"/>
    </location>
</feature>
<name>A0A7R9G3T2_TIMSH</name>
<feature type="compositionally biased region" description="Basic and acidic residues" evidence="1">
    <location>
        <begin position="24"/>
        <end position="37"/>
    </location>
</feature>
<gene>
    <name evidence="2" type="ORF">TSIB3V08_LOCUS9946</name>
</gene>
<evidence type="ECO:0000313" key="2">
    <source>
        <dbReference type="EMBL" id="CAD7265917.1"/>
    </source>
</evidence>
<dbReference type="AlphaFoldDB" id="A0A7R9G3T2"/>
<proteinExistence type="predicted"/>
<organism evidence="2">
    <name type="scientific">Timema shepardi</name>
    <name type="common">Walking stick</name>
    <dbReference type="NCBI Taxonomy" id="629360"/>
    <lineage>
        <taxon>Eukaryota</taxon>
        <taxon>Metazoa</taxon>
        <taxon>Ecdysozoa</taxon>
        <taxon>Arthropoda</taxon>
        <taxon>Hexapoda</taxon>
        <taxon>Insecta</taxon>
        <taxon>Pterygota</taxon>
        <taxon>Neoptera</taxon>
        <taxon>Polyneoptera</taxon>
        <taxon>Phasmatodea</taxon>
        <taxon>Timematodea</taxon>
        <taxon>Timematoidea</taxon>
        <taxon>Timematidae</taxon>
        <taxon>Timema</taxon>
    </lineage>
</organism>
<reference evidence="2" key="1">
    <citation type="submission" date="2020-11" db="EMBL/GenBank/DDBJ databases">
        <authorList>
            <person name="Tran Van P."/>
        </authorList>
    </citation>
    <scope>NUCLEOTIDE SEQUENCE</scope>
</reference>
<dbReference type="EMBL" id="OC006117">
    <property type="protein sequence ID" value="CAD7265917.1"/>
    <property type="molecule type" value="Genomic_DNA"/>
</dbReference>